<feature type="compositionally biased region" description="Acidic residues" evidence="5">
    <location>
        <begin position="433"/>
        <end position="443"/>
    </location>
</feature>
<dbReference type="GeneID" id="115921002"/>
<dbReference type="Pfam" id="PF16016">
    <property type="entry name" value="VASt"/>
    <property type="match status" value="1"/>
</dbReference>
<dbReference type="InterPro" id="IPR011993">
    <property type="entry name" value="PH-like_dom_sf"/>
</dbReference>
<comment type="subcellular location">
    <subcellularLocation>
        <location evidence="1">Membrane</location>
        <topology evidence="1">Single-pass membrane protein</topology>
    </subcellularLocation>
</comment>
<dbReference type="GO" id="GO:0120020">
    <property type="term" value="F:cholesterol transfer activity"/>
    <property type="evidence" value="ECO:0000318"/>
    <property type="project" value="GO_Central"/>
</dbReference>
<sequence length="867" mass="95727">MSNPQRSRPSSTKRDSTGSVGQNRLIDLANVPASSPNSTNPVEASEGQVSRNSSFSKEAIQVLPDSRPSTPQSQTHEPPSSSNSGGIDIPLATGRDGSQAGGAGGGSSSSGGEHQSPSLMSVLQSPSSPPSMSYLSSLSPGPSPAGPGSGGAGPRGGSSSSSDMSGAVFTGILPGSPLNDQSFGSLPGCTVPTSSMLNASGEDGSSKEDDSIKSEPPRGASSTPDPMHPSQSEPMFLKPGEAPYSDYQTPAGREDRSPKSAKKKPKSSPWYSVLASTYKSKCEEFRKLFKTIPSNERLLMDYSCALQKDILVQGRMFITEGWLCFYANIFKWETVLTIRFKDVTAITKERTIRFIPNAIQVSTDSEKFFFTSFMSREKSFLLLFRIWQNALLEQTMPSSEYWSWVHSNYGSDLGIQGEELPADFLEAEGLDNLDNEDSTEDISESLGSEDQSYDEVFPGSKDESQTDDGDGITMTIPSLDKKAEPDGALDASEDIGEFVDPLSSLDFGGKEIINETFNIPVDRLFTALYGNQHPFCKKFLEYRKCTDIEIGDWARHDSDRDKRKLSYVLHLNTSLGYKACGVEENHMFQKNWSKTGQSYIVEKEVYNKNVPYCDYFYVHTCQVLTMISPTSSRLRFIMRIEFLKSALGLVKNFIERNVESGVKQGERELVKFIRDHLEIAVPPKKRKGKKRRSQHPNRETEEKRRTEVQPQSSTQTGFLSNLTPVWFQPNSETKLSLHSTMAFISIILAVLCVFNVSLFLQLKSLEEGTSGKQVWSSAEFVQKLGELPKSEKDWTVLLQQQQQMHAKEMQKWRDIVDLCIQLIKQMETTLGELHSGISPSDAIPNIKELLHSSTLDSKAEHQTADGG</sequence>
<dbReference type="OMA" id="LIVYSCA"/>
<feature type="transmembrane region" description="Helical" evidence="6">
    <location>
        <begin position="741"/>
        <end position="762"/>
    </location>
</feature>
<feature type="compositionally biased region" description="Gly residues" evidence="5">
    <location>
        <begin position="99"/>
        <end position="109"/>
    </location>
</feature>
<dbReference type="PANTHER" id="PTHR23319">
    <property type="entry name" value="GRAM DOMAIN CONTAINING 1B, ISOFORM E"/>
    <property type="match status" value="1"/>
</dbReference>
<feature type="compositionally biased region" description="Low complexity" evidence="5">
    <location>
        <begin position="110"/>
        <end position="140"/>
    </location>
</feature>
<evidence type="ECO:0000256" key="2">
    <source>
        <dbReference type="ARBA" id="ARBA00022692"/>
    </source>
</evidence>
<dbReference type="GO" id="GO:0015485">
    <property type="term" value="F:cholesterol binding"/>
    <property type="evidence" value="ECO:0000318"/>
    <property type="project" value="GO_Central"/>
</dbReference>
<dbReference type="InterPro" id="IPR031968">
    <property type="entry name" value="VASt"/>
</dbReference>
<feature type="region of interest" description="Disordered" evidence="5">
    <location>
        <begin position="433"/>
        <end position="488"/>
    </location>
</feature>
<dbReference type="GO" id="GO:0005886">
    <property type="term" value="C:plasma membrane"/>
    <property type="evidence" value="ECO:0000318"/>
    <property type="project" value="GO_Central"/>
</dbReference>
<dbReference type="InParanoid" id="A0A7M7SV96"/>
<keyword evidence="9" id="KW-1185">Reference proteome</keyword>
<accession>A0A7M7SV96</accession>
<feature type="compositionally biased region" description="Basic and acidic residues" evidence="5">
    <location>
        <begin position="696"/>
        <end position="707"/>
    </location>
</feature>
<dbReference type="CDD" id="cd13220">
    <property type="entry name" value="PH-GRAM_GRAMDC"/>
    <property type="match status" value="1"/>
</dbReference>
<feature type="domain" description="VASt" evidence="7">
    <location>
        <begin position="508"/>
        <end position="681"/>
    </location>
</feature>
<dbReference type="SMART" id="SM00568">
    <property type="entry name" value="GRAM"/>
    <property type="match status" value="1"/>
</dbReference>
<keyword evidence="2 6" id="KW-0812">Transmembrane</keyword>
<keyword evidence="3 6" id="KW-1133">Transmembrane helix</keyword>
<dbReference type="Gene3D" id="2.30.29.30">
    <property type="entry name" value="Pleckstrin-homology domain (PH domain)/Phosphotyrosine-binding domain (PTB)"/>
    <property type="match status" value="1"/>
</dbReference>
<evidence type="ECO:0000256" key="4">
    <source>
        <dbReference type="ARBA" id="ARBA00023136"/>
    </source>
</evidence>
<feature type="region of interest" description="Disordered" evidence="5">
    <location>
        <begin position="683"/>
        <end position="716"/>
    </location>
</feature>
<dbReference type="InterPro" id="IPR051482">
    <property type="entry name" value="Cholesterol_transport"/>
</dbReference>
<proteinExistence type="predicted"/>
<evidence type="ECO:0000313" key="8">
    <source>
        <dbReference type="EnsemblMetazoa" id="XP_030833747"/>
    </source>
</evidence>
<name>A0A7M7SV96_STRPU</name>
<feature type="compositionally biased region" description="Low complexity" evidence="5">
    <location>
        <begin position="157"/>
        <end position="167"/>
    </location>
</feature>
<evidence type="ECO:0000259" key="7">
    <source>
        <dbReference type="PROSITE" id="PS51778"/>
    </source>
</evidence>
<protein>
    <recommendedName>
        <fullName evidence="7">VASt domain-containing protein</fullName>
    </recommendedName>
</protein>
<reference evidence="9" key="1">
    <citation type="submission" date="2015-02" db="EMBL/GenBank/DDBJ databases">
        <title>Genome sequencing for Strongylocentrotus purpuratus.</title>
        <authorList>
            <person name="Murali S."/>
            <person name="Liu Y."/>
            <person name="Vee V."/>
            <person name="English A."/>
            <person name="Wang M."/>
            <person name="Skinner E."/>
            <person name="Han Y."/>
            <person name="Muzny D.M."/>
            <person name="Worley K.C."/>
            <person name="Gibbs R.A."/>
        </authorList>
    </citation>
    <scope>NUCLEOTIDE SEQUENCE</scope>
</reference>
<dbReference type="AlphaFoldDB" id="A0A7M7SV96"/>
<dbReference type="FunCoup" id="A0A7M7SV96">
    <property type="interactions" value="71"/>
</dbReference>
<dbReference type="GO" id="GO:0140268">
    <property type="term" value="C:endoplasmic reticulum-plasma membrane contact site"/>
    <property type="evidence" value="ECO:0000318"/>
    <property type="project" value="GO_Central"/>
</dbReference>
<dbReference type="EnsemblMetazoa" id="XM_030977885">
    <property type="protein sequence ID" value="XP_030833745"/>
    <property type="gene ID" value="LOC115921002"/>
</dbReference>
<keyword evidence="4 6" id="KW-0472">Membrane</keyword>
<reference evidence="8" key="2">
    <citation type="submission" date="2021-01" db="UniProtKB">
        <authorList>
            <consortium name="EnsemblMetazoa"/>
        </authorList>
    </citation>
    <scope>IDENTIFICATION</scope>
</reference>
<organism evidence="8 9">
    <name type="scientific">Strongylocentrotus purpuratus</name>
    <name type="common">Purple sea urchin</name>
    <dbReference type="NCBI Taxonomy" id="7668"/>
    <lineage>
        <taxon>Eukaryota</taxon>
        <taxon>Metazoa</taxon>
        <taxon>Echinodermata</taxon>
        <taxon>Eleutherozoa</taxon>
        <taxon>Echinozoa</taxon>
        <taxon>Echinoidea</taxon>
        <taxon>Euechinoidea</taxon>
        <taxon>Echinacea</taxon>
        <taxon>Camarodonta</taxon>
        <taxon>Echinidea</taxon>
        <taxon>Strongylocentrotidae</taxon>
        <taxon>Strongylocentrotus</taxon>
    </lineage>
</organism>
<evidence type="ECO:0000313" key="9">
    <source>
        <dbReference type="Proteomes" id="UP000007110"/>
    </source>
</evidence>
<dbReference type="GO" id="GO:0032366">
    <property type="term" value="P:intracellular sterol transport"/>
    <property type="evidence" value="ECO:0000318"/>
    <property type="project" value="GO_Central"/>
</dbReference>
<dbReference type="FunFam" id="2.30.29.30:FF:000008">
    <property type="entry name" value="GRAM domain containing 1B"/>
    <property type="match status" value="1"/>
</dbReference>
<feature type="compositionally biased region" description="Polar residues" evidence="5">
    <location>
        <begin position="32"/>
        <end position="56"/>
    </location>
</feature>
<dbReference type="RefSeq" id="XP_030833745.1">
    <property type="nucleotide sequence ID" value="XM_030977885.1"/>
</dbReference>
<evidence type="ECO:0000256" key="3">
    <source>
        <dbReference type="ARBA" id="ARBA00022989"/>
    </source>
</evidence>
<evidence type="ECO:0000256" key="6">
    <source>
        <dbReference type="SAM" id="Phobius"/>
    </source>
</evidence>
<feature type="compositionally biased region" description="Basic and acidic residues" evidence="5">
    <location>
        <begin position="204"/>
        <end position="216"/>
    </location>
</feature>
<evidence type="ECO:0000256" key="1">
    <source>
        <dbReference type="ARBA" id="ARBA00004167"/>
    </source>
</evidence>
<dbReference type="PANTHER" id="PTHR23319:SF4">
    <property type="entry name" value="GRAM DOMAIN CONTAINING 1B, ISOFORM E"/>
    <property type="match status" value="1"/>
</dbReference>
<dbReference type="RefSeq" id="XP_030833747.1">
    <property type="nucleotide sequence ID" value="XM_030977887.1"/>
</dbReference>
<dbReference type="OrthoDB" id="2162691at2759"/>
<dbReference type="EnsemblMetazoa" id="XM_030977887">
    <property type="protein sequence ID" value="XP_030833747"/>
    <property type="gene ID" value="LOC115921002"/>
</dbReference>
<feature type="compositionally biased region" description="Basic residues" evidence="5">
    <location>
        <begin position="683"/>
        <end position="695"/>
    </location>
</feature>
<feature type="compositionally biased region" description="Polar residues" evidence="5">
    <location>
        <begin position="220"/>
        <end position="233"/>
    </location>
</feature>
<dbReference type="Proteomes" id="UP000007110">
    <property type="component" value="Unassembled WGS sequence"/>
</dbReference>
<dbReference type="KEGG" id="spu:115921002"/>
<evidence type="ECO:0000256" key="5">
    <source>
        <dbReference type="SAM" id="MobiDB-lite"/>
    </source>
</evidence>
<dbReference type="PROSITE" id="PS51778">
    <property type="entry name" value="VAST"/>
    <property type="match status" value="1"/>
</dbReference>
<dbReference type="RefSeq" id="XP_030833746.1">
    <property type="nucleotide sequence ID" value="XM_030977886.1"/>
</dbReference>
<feature type="compositionally biased region" description="Polar residues" evidence="5">
    <location>
        <begin position="1"/>
        <end position="10"/>
    </location>
</feature>
<dbReference type="Pfam" id="PF02893">
    <property type="entry name" value="GRAM"/>
    <property type="match status" value="1"/>
</dbReference>
<feature type="compositionally biased region" description="Gly residues" evidence="5">
    <location>
        <begin position="147"/>
        <end position="156"/>
    </location>
</feature>
<dbReference type="GO" id="GO:0005789">
    <property type="term" value="C:endoplasmic reticulum membrane"/>
    <property type="evidence" value="ECO:0000318"/>
    <property type="project" value="GO_Central"/>
</dbReference>
<feature type="compositionally biased region" description="Polar residues" evidence="5">
    <location>
        <begin position="67"/>
        <end position="85"/>
    </location>
</feature>
<dbReference type="EnsemblMetazoa" id="XM_030977886">
    <property type="protein sequence ID" value="XP_030833746"/>
    <property type="gene ID" value="LOC115921002"/>
</dbReference>
<feature type="region of interest" description="Disordered" evidence="5">
    <location>
        <begin position="1"/>
        <end position="267"/>
    </location>
</feature>
<dbReference type="InterPro" id="IPR004182">
    <property type="entry name" value="GRAM"/>
</dbReference>